<dbReference type="Proteomes" id="UP000615446">
    <property type="component" value="Unassembled WGS sequence"/>
</dbReference>
<dbReference type="AlphaFoldDB" id="A0A8H3M8H9"/>
<gene>
    <name evidence="2" type="ORF">RCL2_002499000</name>
</gene>
<proteinExistence type="predicted"/>
<sequence length="199" mass="23540">MVIDNTHFQEDQIQGDLGDQEVEVKDREVEDERIERIEYQGVENQRAERVEDQEVVNQRVEDQGVVNQRVEDQGVVNQRVVRIAQLDEKVLKILLKIYIYIYVYIYQFPLPILPRGINDIRKGKKPLTIFCVYCMVLCSILEYLDISNKKYSEKRLLASILFSKESKATLEHCKIIRDRLIQLNPHPYYRIEKKNKKGA</sequence>
<keyword evidence="1" id="KW-0472">Membrane</keyword>
<evidence type="ECO:0000256" key="1">
    <source>
        <dbReference type="SAM" id="Phobius"/>
    </source>
</evidence>
<name>A0A8H3M8H9_9GLOM</name>
<evidence type="ECO:0000313" key="3">
    <source>
        <dbReference type="Proteomes" id="UP000615446"/>
    </source>
</evidence>
<feature type="transmembrane region" description="Helical" evidence="1">
    <location>
        <begin position="90"/>
        <end position="107"/>
    </location>
</feature>
<feature type="transmembrane region" description="Helical" evidence="1">
    <location>
        <begin position="127"/>
        <end position="146"/>
    </location>
</feature>
<keyword evidence="1" id="KW-1133">Transmembrane helix</keyword>
<organism evidence="2 3">
    <name type="scientific">Rhizophagus clarus</name>
    <dbReference type="NCBI Taxonomy" id="94130"/>
    <lineage>
        <taxon>Eukaryota</taxon>
        <taxon>Fungi</taxon>
        <taxon>Fungi incertae sedis</taxon>
        <taxon>Mucoromycota</taxon>
        <taxon>Glomeromycotina</taxon>
        <taxon>Glomeromycetes</taxon>
        <taxon>Glomerales</taxon>
        <taxon>Glomeraceae</taxon>
        <taxon>Rhizophagus</taxon>
    </lineage>
</organism>
<reference evidence="2" key="1">
    <citation type="submission" date="2019-10" db="EMBL/GenBank/DDBJ databases">
        <title>Conservation and host-specific expression of non-tandemly repeated heterogenous ribosome RNA gene in arbuscular mycorrhizal fungi.</title>
        <authorList>
            <person name="Maeda T."/>
            <person name="Kobayashi Y."/>
            <person name="Nakagawa T."/>
            <person name="Ezawa T."/>
            <person name="Yamaguchi K."/>
            <person name="Bino T."/>
            <person name="Nishimoto Y."/>
            <person name="Shigenobu S."/>
            <person name="Kawaguchi M."/>
        </authorList>
    </citation>
    <scope>NUCLEOTIDE SEQUENCE</scope>
    <source>
        <strain evidence="2">HR1</strain>
    </source>
</reference>
<comment type="caution">
    <text evidence="2">The sequence shown here is derived from an EMBL/GenBank/DDBJ whole genome shotgun (WGS) entry which is preliminary data.</text>
</comment>
<accession>A0A8H3M8H9</accession>
<keyword evidence="1" id="KW-0812">Transmembrane</keyword>
<dbReference type="EMBL" id="BLAL01000270">
    <property type="protein sequence ID" value="GES98444.1"/>
    <property type="molecule type" value="Genomic_DNA"/>
</dbReference>
<evidence type="ECO:0000313" key="2">
    <source>
        <dbReference type="EMBL" id="GES98444.1"/>
    </source>
</evidence>
<protein>
    <submittedName>
        <fullName evidence="2">Uncharacterized protein</fullName>
    </submittedName>
</protein>